<reference evidence="1" key="1">
    <citation type="submission" date="2022-12" db="EMBL/GenBank/DDBJ databases">
        <authorList>
            <person name="Alioto T."/>
            <person name="Alioto T."/>
            <person name="Gomez Garrido J."/>
        </authorList>
    </citation>
    <scope>NUCLEOTIDE SEQUENCE</scope>
</reference>
<dbReference type="EMBL" id="OX395126">
    <property type="protein sequence ID" value="CAI5763245.1"/>
    <property type="molecule type" value="Genomic_DNA"/>
</dbReference>
<keyword evidence="2" id="KW-1185">Reference proteome</keyword>
<sequence length="94" mass="9841">MRVGHGGPGRACCLRDFLHASDTSGPSASPLLLKHRCGPTGRHSTGDACAWTRGAARVSTSCGKRRRAGGSAELETQQLPESLLGITLCRDIVV</sequence>
<evidence type="ECO:0000313" key="2">
    <source>
        <dbReference type="Proteomes" id="UP001178461"/>
    </source>
</evidence>
<organism evidence="1 2">
    <name type="scientific">Podarcis lilfordi</name>
    <name type="common">Lilford's wall lizard</name>
    <dbReference type="NCBI Taxonomy" id="74358"/>
    <lineage>
        <taxon>Eukaryota</taxon>
        <taxon>Metazoa</taxon>
        <taxon>Chordata</taxon>
        <taxon>Craniata</taxon>
        <taxon>Vertebrata</taxon>
        <taxon>Euteleostomi</taxon>
        <taxon>Lepidosauria</taxon>
        <taxon>Squamata</taxon>
        <taxon>Bifurcata</taxon>
        <taxon>Unidentata</taxon>
        <taxon>Episquamata</taxon>
        <taxon>Laterata</taxon>
        <taxon>Lacertibaenia</taxon>
        <taxon>Lacertidae</taxon>
        <taxon>Podarcis</taxon>
    </lineage>
</organism>
<protein>
    <submittedName>
        <fullName evidence="1">Uncharacterized protein</fullName>
    </submittedName>
</protein>
<name>A0AA35JPC3_9SAUR</name>
<evidence type="ECO:0000313" key="1">
    <source>
        <dbReference type="EMBL" id="CAI5763245.1"/>
    </source>
</evidence>
<accession>A0AA35JPC3</accession>
<proteinExistence type="predicted"/>
<dbReference type="AlphaFoldDB" id="A0AA35JPC3"/>
<gene>
    <name evidence="1" type="ORF">PODLI_1B005003</name>
</gene>
<dbReference type="Proteomes" id="UP001178461">
    <property type="component" value="Chromosome 1"/>
</dbReference>